<name>A0AAV4FEF5_9GAST</name>
<protein>
    <submittedName>
        <fullName evidence="2">Uncharacterized protein</fullName>
    </submittedName>
</protein>
<feature type="compositionally biased region" description="Acidic residues" evidence="1">
    <location>
        <begin position="58"/>
        <end position="89"/>
    </location>
</feature>
<evidence type="ECO:0000313" key="3">
    <source>
        <dbReference type="Proteomes" id="UP000762676"/>
    </source>
</evidence>
<proteinExistence type="predicted"/>
<dbReference type="EMBL" id="BMAT01004261">
    <property type="protein sequence ID" value="GFR71155.1"/>
    <property type="molecule type" value="Genomic_DNA"/>
</dbReference>
<reference evidence="2 3" key="1">
    <citation type="journal article" date="2021" name="Elife">
        <title>Chloroplast acquisition without the gene transfer in kleptoplastic sea slugs, Plakobranchus ocellatus.</title>
        <authorList>
            <person name="Maeda T."/>
            <person name="Takahashi S."/>
            <person name="Yoshida T."/>
            <person name="Shimamura S."/>
            <person name="Takaki Y."/>
            <person name="Nagai Y."/>
            <person name="Toyoda A."/>
            <person name="Suzuki Y."/>
            <person name="Arimoto A."/>
            <person name="Ishii H."/>
            <person name="Satoh N."/>
            <person name="Nishiyama T."/>
            <person name="Hasebe M."/>
            <person name="Maruyama T."/>
            <person name="Minagawa J."/>
            <person name="Obokata J."/>
            <person name="Shigenobu S."/>
        </authorList>
    </citation>
    <scope>NUCLEOTIDE SEQUENCE [LARGE SCALE GENOMIC DNA]</scope>
</reference>
<keyword evidence="3" id="KW-1185">Reference proteome</keyword>
<gene>
    <name evidence="2" type="ORF">ElyMa_002088700</name>
</gene>
<dbReference type="AlphaFoldDB" id="A0AAV4FEF5"/>
<sequence length="122" mass="13822">MTLPSPYYDCSHLNAAALSSTSPTALSSMSLGTYPSIMTLRFLYSVDENDNDDGRDSNDDDDCDESEDNDYDDNDDAENDDDYDDVDDDDDGVVIIIMRRRSMRMIVKKKIYLSSQHSHVPF</sequence>
<evidence type="ECO:0000256" key="1">
    <source>
        <dbReference type="SAM" id="MobiDB-lite"/>
    </source>
</evidence>
<feature type="region of interest" description="Disordered" evidence="1">
    <location>
        <begin position="48"/>
        <end position="89"/>
    </location>
</feature>
<dbReference type="Proteomes" id="UP000762676">
    <property type="component" value="Unassembled WGS sequence"/>
</dbReference>
<evidence type="ECO:0000313" key="2">
    <source>
        <dbReference type="EMBL" id="GFR71155.1"/>
    </source>
</evidence>
<accession>A0AAV4FEF5</accession>
<organism evidence="2 3">
    <name type="scientific">Elysia marginata</name>
    <dbReference type="NCBI Taxonomy" id="1093978"/>
    <lineage>
        <taxon>Eukaryota</taxon>
        <taxon>Metazoa</taxon>
        <taxon>Spiralia</taxon>
        <taxon>Lophotrochozoa</taxon>
        <taxon>Mollusca</taxon>
        <taxon>Gastropoda</taxon>
        <taxon>Heterobranchia</taxon>
        <taxon>Euthyneura</taxon>
        <taxon>Panpulmonata</taxon>
        <taxon>Sacoglossa</taxon>
        <taxon>Placobranchoidea</taxon>
        <taxon>Plakobranchidae</taxon>
        <taxon>Elysia</taxon>
    </lineage>
</organism>
<comment type="caution">
    <text evidence="2">The sequence shown here is derived from an EMBL/GenBank/DDBJ whole genome shotgun (WGS) entry which is preliminary data.</text>
</comment>